<dbReference type="EMBL" id="CP107551">
    <property type="protein sequence ID" value="UYP17674.1"/>
    <property type="molecule type" value="Genomic_DNA"/>
</dbReference>
<protein>
    <submittedName>
        <fullName evidence="1">META domain-containing protein</fullName>
    </submittedName>
</protein>
<gene>
    <name evidence="1" type="ORF">OED52_13410</name>
</gene>
<accession>A0ACD4DCH1</accession>
<evidence type="ECO:0000313" key="2">
    <source>
        <dbReference type="Proteomes" id="UP001156484"/>
    </source>
</evidence>
<evidence type="ECO:0000313" key="1">
    <source>
        <dbReference type="EMBL" id="UYP17674.1"/>
    </source>
</evidence>
<name>A0ACD4DCH1_9NOCA</name>
<reference evidence="1" key="1">
    <citation type="submission" date="2022-10" db="EMBL/GenBank/DDBJ databases">
        <title>Rhodococcus ferula Z13 complete genome.</title>
        <authorList>
            <person name="Long X."/>
            <person name="Zang M."/>
        </authorList>
    </citation>
    <scope>NUCLEOTIDE SEQUENCE</scope>
    <source>
        <strain evidence="1">Z13</strain>
    </source>
</reference>
<dbReference type="Proteomes" id="UP001156484">
    <property type="component" value="Chromosome"/>
</dbReference>
<proteinExistence type="predicted"/>
<organism evidence="1 2">
    <name type="scientific">Rhodococcus sacchari</name>
    <dbReference type="NCBI Taxonomy" id="2962047"/>
    <lineage>
        <taxon>Bacteria</taxon>
        <taxon>Bacillati</taxon>
        <taxon>Actinomycetota</taxon>
        <taxon>Actinomycetes</taxon>
        <taxon>Mycobacteriales</taxon>
        <taxon>Nocardiaceae</taxon>
        <taxon>Rhodococcus</taxon>
    </lineage>
</organism>
<sequence>MIRTFRVLALASLAVVASACSSDSGTADSGSADDLTGRTFVSTSVTGTQIPGDGPLVVEFPESGRISATAGCNRFVGGVELTDGKLKAPELASTLMACEPAREGADAWLTGLFDAEPRWSLDGNTFTLTHDDVTVALEDEKVLDPDRPITGTDWVVTSLRTTDAVVRSVSLENAAPTLRLAEDGTVSGTTGCTDFTGSAEVGDDVVMFEPLTLDGGPCTDPDRLEIEAHVLSVLTGETTYTIDGSSMTLTGPNGTEGLEFTAR</sequence>
<keyword evidence="2" id="KW-1185">Reference proteome</keyword>